<dbReference type="Pfam" id="PF00873">
    <property type="entry name" value="ACR_tran"/>
    <property type="match status" value="1"/>
</dbReference>
<feature type="transmembrane region" description="Helical" evidence="10">
    <location>
        <begin position="394"/>
        <end position="417"/>
    </location>
</feature>
<dbReference type="InterPro" id="IPR027463">
    <property type="entry name" value="AcrB_DN_DC_subdom"/>
</dbReference>
<dbReference type="Gene3D" id="1.20.1640.10">
    <property type="entry name" value="Multidrug efflux transporter AcrB transmembrane domain"/>
    <property type="match status" value="2"/>
</dbReference>
<evidence type="ECO:0000256" key="9">
    <source>
        <dbReference type="SAM" id="Coils"/>
    </source>
</evidence>
<reference evidence="12" key="1">
    <citation type="submission" date="2018-02" db="EMBL/GenBank/DDBJ databases">
        <title>Genome sequencing of Solimonas sp. HR-BB.</title>
        <authorList>
            <person name="Lee Y."/>
            <person name="Jeon C.O."/>
        </authorList>
    </citation>
    <scope>NUCLEOTIDE SEQUENCE [LARGE SCALE GENOMIC DNA]</scope>
    <source>
        <strain evidence="12">HR-U</strain>
    </source>
</reference>
<keyword evidence="12" id="KW-1185">Reference proteome</keyword>
<proteinExistence type="inferred from homology"/>
<dbReference type="Gene3D" id="3.30.2090.10">
    <property type="entry name" value="Multidrug efflux transporter AcrB TolC docking domain, DN and DC subdomains"/>
    <property type="match status" value="2"/>
</dbReference>
<protein>
    <submittedName>
        <fullName evidence="11">CusA/CzcA family heavy metal efflux RND transporter</fullName>
    </submittedName>
</protein>
<gene>
    <name evidence="11" type="ORF">C5O19_03030</name>
</gene>
<comment type="caution">
    <text evidence="11">The sequence shown here is derived from an EMBL/GenBank/DDBJ whole genome shotgun (WGS) entry which is preliminary data.</text>
</comment>
<evidence type="ECO:0000256" key="7">
    <source>
        <dbReference type="ARBA" id="ARBA00022989"/>
    </source>
</evidence>
<dbReference type="SUPFAM" id="SSF82866">
    <property type="entry name" value="Multidrug efflux transporter AcrB transmembrane domain"/>
    <property type="match status" value="2"/>
</dbReference>
<dbReference type="OrthoDB" id="636130at2"/>
<dbReference type="InterPro" id="IPR001036">
    <property type="entry name" value="Acrflvin-R"/>
</dbReference>
<dbReference type="PANTHER" id="PTHR32063">
    <property type="match status" value="1"/>
</dbReference>
<evidence type="ECO:0000256" key="3">
    <source>
        <dbReference type="ARBA" id="ARBA00010942"/>
    </source>
</evidence>
<keyword evidence="7 10" id="KW-1133">Transmembrane helix</keyword>
<dbReference type="GO" id="GO:0008324">
    <property type="term" value="F:monoatomic cation transmembrane transporter activity"/>
    <property type="evidence" value="ECO:0007669"/>
    <property type="project" value="InterPro"/>
</dbReference>
<evidence type="ECO:0000256" key="8">
    <source>
        <dbReference type="ARBA" id="ARBA00023136"/>
    </source>
</evidence>
<keyword evidence="8 10" id="KW-0472">Membrane</keyword>
<dbReference type="GO" id="GO:0005886">
    <property type="term" value="C:plasma membrane"/>
    <property type="evidence" value="ECO:0007669"/>
    <property type="project" value="UniProtKB-SubCell"/>
</dbReference>
<dbReference type="GO" id="GO:0015562">
    <property type="term" value="F:efflux transmembrane transporter activity"/>
    <property type="evidence" value="ECO:0007669"/>
    <property type="project" value="InterPro"/>
</dbReference>
<comment type="similarity">
    <text evidence="3">Belongs to the resistance-nodulation-cell division (RND) (TC 2.A.6) family.</text>
</comment>
<keyword evidence="5" id="KW-1003">Cell membrane</keyword>
<evidence type="ECO:0000313" key="11">
    <source>
        <dbReference type="EMBL" id="PQA58652.1"/>
    </source>
</evidence>
<dbReference type="PRINTS" id="PR00702">
    <property type="entry name" value="ACRIFLAVINRP"/>
</dbReference>
<dbReference type="InterPro" id="IPR003423">
    <property type="entry name" value="OMP_efflux"/>
</dbReference>
<evidence type="ECO:0000256" key="6">
    <source>
        <dbReference type="ARBA" id="ARBA00022692"/>
    </source>
</evidence>
<dbReference type="Gene3D" id="3.30.70.1430">
    <property type="entry name" value="Multidrug efflux transporter AcrB pore domain"/>
    <property type="match status" value="2"/>
</dbReference>
<dbReference type="SUPFAM" id="SSF82693">
    <property type="entry name" value="Multidrug efflux transporter AcrB pore domain, PN1, PN2, PC1 and PC2 subdomains"/>
    <property type="match status" value="2"/>
</dbReference>
<keyword evidence="6 10" id="KW-0812">Transmembrane</keyword>
<keyword evidence="4" id="KW-0813">Transport</keyword>
<feature type="transmembrane region" description="Helical" evidence="10">
    <location>
        <begin position="368"/>
        <end position="388"/>
    </location>
</feature>
<name>A0A2S7ILQ3_9BACT</name>
<dbReference type="SUPFAM" id="SSF82714">
    <property type="entry name" value="Multidrug efflux transporter AcrB TolC docking domain, DN and DC subdomains"/>
    <property type="match status" value="2"/>
</dbReference>
<evidence type="ECO:0000256" key="2">
    <source>
        <dbReference type="ARBA" id="ARBA00007613"/>
    </source>
</evidence>
<dbReference type="Gene3D" id="3.30.70.1440">
    <property type="entry name" value="Multidrug efflux transporter AcrB pore domain"/>
    <property type="match status" value="1"/>
</dbReference>
<comment type="subcellular location">
    <subcellularLocation>
        <location evidence="1">Cell membrane</location>
        <topology evidence="1">Multi-pass membrane protein</topology>
    </subcellularLocation>
</comment>
<comment type="similarity">
    <text evidence="2">Belongs to the outer membrane factor (OMF) (TC 1.B.17) family.</text>
</comment>
<accession>A0A2S7ILQ3</accession>
<feature type="coiled-coil region" evidence="9">
    <location>
        <begin position="1357"/>
        <end position="1384"/>
    </location>
</feature>
<dbReference type="NCBIfam" id="TIGR00914">
    <property type="entry name" value="2A0601"/>
    <property type="match status" value="1"/>
</dbReference>
<feature type="transmembrane region" description="Helical" evidence="10">
    <location>
        <begin position="480"/>
        <end position="503"/>
    </location>
</feature>
<dbReference type="Gene3D" id="1.20.1600.10">
    <property type="entry name" value="Outer membrane efflux proteins (OEP)"/>
    <property type="match status" value="1"/>
</dbReference>
<feature type="transmembrane region" description="Helical" evidence="10">
    <location>
        <begin position="973"/>
        <end position="992"/>
    </location>
</feature>
<feature type="transmembrane region" description="Helical" evidence="10">
    <location>
        <begin position="900"/>
        <end position="919"/>
    </location>
</feature>
<dbReference type="SUPFAM" id="SSF56954">
    <property type="entry name" value="Outer membrane efflux proteins (OEP)"/>
    <property type="match status" value="1"/>
</dbReference>
<dbReference type="Gene3D" id="3.30.70.1320">
    <property type="entry name" value="Multidrug efflux transporter AcrB pore domain like"/>
    <property type="match status" value="1"/>
</dbReference>
<evidence type="ECO:0000256" key="10">
    <source>
        <dbReference type="SAM" id="Phobius"/>
    </source>
</evidence>
<feature type="transmembrane region" description="Helical" evidence="10">
    <location>
        <begin position="874"/>
        <end position="893"/>
    </location>
</feature>
<feature type="transmembrane region" description="Helical" evidence="10">
    <location>
        <begin position="342"/>
        <end position="361"/>
    </location>
</feature>
<feature type="transmembrane region" description="Helical" evidence="10">
    <location>
        <begin position="925"/>
        <end position="952"/>
    </location>
</feature>
<feature type="transmembrane region" description="Helical" evidence="10">
    <location>
        <begin position="1004"/>
        <end position="1029"/>
    </location>
</feature>
<evidence type="ECO:0000256" key="1">
    <source>
        <dbReference type="ARBA" id="ARBA00004651"/>
    </source>
</evidence>
<feature type="transmembrane region" description="Helical" evidence="10">
    <location>
        <begin position="537"/>
        <end position="555"/>
    </location>
</feature>
<dbReference type="Pfam" id="PF02321">
    <property type="entry name" value="OEP"/>
    <property type="match status" value="1"/>
</dbReference>
<dbReference type="GO" id="GO:0042910">
    <property type="term" value="F:xenobiotic transmembrane transporter activity"/>
    <property type="evidence" value="ECO:0007669"/>
    <property type="project" value="TreeGrafter"/>
</dbReference>
<dbReference type="EMBL" id="PTRA01000001">
    <property type="protein sequence ID" value="PQA58652.1"/>
    <property type="molecule type" value="Genomic_DNA"/>
</dbReference>
<feature type="transmembrane region" description="Helical" evidence="10">
    <location>
        <begin position="449"/>
        <end position="468"/>
    </location>
</feature>
<sequence length="1445" mass="159986">MLDKIIRFSIDHKLIVGVVILALIGWGSYSLSRLPIDAVPDITNNQVQIITLTPSLAAPEVERLITFPIEQTMASIPEIEEVRSISRFGLSVVTVVFHEETDLYWARQQVSERLTEAKTLIPENVGNPELSPISTGLGEIYQYTLHAKKGYEKQYDAMSLRSIQDWYVRRQLLGTPGVAEVNSWGGFLKQYEVAVQPEKLRSYNLSISDIFTALEKNNQNSGGAYIDKKPTALFIRSEGLVGTLEDIEKIVVRNTTAGTPILIRDVAQVRFGYANRYGALTRNGEGEAVGGLVMMLKGENSNEVVKRVEKRVEQIQKTLPEGVVIDPFLVRSELVERAIGTVTQNLVEGALIVIFVLVLFLGNWRAGLITASVIPLSMLFAFSLMKWLGVSGNLMSLGAIDFGLIVDGSVIIVEATLHHFGLRKPGRLTQAEMDEEVYESARKIRSSAAFGEIIILIVYLPLWTLSGIEGKMFKPMAQVVSFAILGAFLLSLTYVPMMTALLLSKNITHKPSLSDRLMAFFHRKYTPLIRGALRHRIAVLLVSLSVFAVSIWTFTRLGGEFIPILEEGDFVAETMLLTGSSITQTVDKVTQASDLLMKRFPEVTQVIGKIGAAEIPTDPMPMEACDLTIKLKPKEEWTSARTREDLANQMTEALEDIPGVNFGISQPIQFRSNELISGVRQDVGVKIFGENLDELARLQQQVVGLVRSVDGAKDLYQEKISGLPQIIVRIDRDKLAKFGLDIATVNQAVSMAFAGESAGLVYEGEKRFELVVRFAPENRQRIEDVQNLFVTAASGNHIPLQQVADVSLQLGPNQIQREDAKRRITIGFNVRGRDVRSVVEELQAKIEQQVKFPTGYYVTYGGQFENLQKATGRLSIAVPVALGLILTLLYFTFQSIRQSLLIFTAIPMAAIGGIFALVLRDMPFSISAGVGFIALFGVAVLNGIVLIGEFNYLRKSGIEDLTEVILQGTNTRLRPILMTATVASLGFLPMALSTGAGGEVQKPLATVVIGGLITSTLLTLFVIPILYMYLEKGFRPKTKGLAALLLLFATPLLSQAQTPLSPQQAVQTALQNNRSLAASRLEVKARQTLQQTAREMPKTEVTALLGQYNSYKFDQNVSISQTIPNPAVFRARASVLENQTRTAEAQTLVSENELAYQVKSSWYELSYLLELRKYLQTQDSLYANFLRASQVRLRTGEAGSLESTIAQTRLRQVQTQRTQNEADIRIASRRLQTLLFADQPVTIEAATFAPKNLPDTTQITNNPVLAWYTQQIRLAEAERKLQRANRLPDFSLAYTNQSLIGAVKLGAPTTDAASSANRFHAAQVGISFPLFGKAYRSRVAAAELSTQAQQQQFDQQQKNIQGELASLGQEIQKLQQTLDYYTEAALPQAEEIIRQVNRGFQAGEMGYVEYLQGISTANDLRIGYIQTIQEYNQNVLRLELVLGIK</sequence>
<dbReference type="PANTHER" id="PTHR32063:SF24">
    <property type="entry name" value="CATION EFFLUX SYSTEM (ACRB_ACRD_ACRF FAMILY)"/>
    <property type="match status" value="1"/>
</dbReference>
<dbReference type="Proteomes" id="UP000239590">
    <property type="component" value="Unassembled WGS sequence"/>
</dbReference>
<dbReference type="RefSeq" id="WP_104709849.1">
    <property type="nucleotide sequence ID" value="NZ_PTRA01000001.1"/>
</dbReference>
<dbReference type="InterPro" id="IPR004763">
    <property type="entry name" value="CusA-like"/>
</dbReference>
<organism evidence="11 12">
    <name type="scientific">Siphonobacter curvatus</name>
    <dbReference type="NCBI Taxonomy" id="2094562"/>
    <lineage>
        <taxon>Bacteria</taxon>
        <taxon>Pseudomonadati</taxon>
        <taxon>Bacteroidota</taxon>
        <taxon>Cytophagia</taxon>
        <taxon>Cytophagales</taxon>
        <taxon>Cytophagaceae</taxon>
        <taxon>Siphonobacter</taxon>
    </lineage>
</organism>
<keyword evidence="9" id="KW-0175">Coiled coil</keyword>
<evidence type="ECO:0000256" key="5">
    <source>
        <dbReference type="ARBA" id="ARBA00022475"/>
    </source>
</evidence>
<evidence type="ECO:0000313" key="12">
    <source>
        <dbReference type="Proteomes" id="UP000239590"/>
    </source>
</evidence>
<evidence type="ECO:0000256" key="4">
    <source>
        <dbReference type="ARBA" id="ARBA00022448"/>
    </source>
</evidence>